<feature type="transmembrane region" description="Helical" evidence="8">
    <location>
        <begin position="297"/>
        <end position="319"/>
    </location>
</feature>
<evidence type="ECO:0000256" key="6">
    <source>
        <dbReference type="ARBA" id="ARBA00022989"/>
    </source>
</evidence>
<organism evidence="10 11">
    <name type="scientific">Stella humosa</name>
    <dbReference type="NCBI Taxonomy" id="94"/>
    <lineage>
        <taxon>Bacteria</taxon>
        <taxon>Pseudomonadati</taxon>
        <taxon>Pseudomonadota</taxon>
        <taxon>Alphaproteobacteria</taxon>
        <taxon>Rhodospirillales</taxon>
        <taxon>Stellaceae</taxon>
        <taxon>Stella</taxon>
    </lineage>
</organism>
<comment type="subcellular location">
    <subcellularLocation>
        <location evidence="8">Cell inner membrane</location>
        <topology evidence="8">Multi-pass membrane protein</topology>
    </subcellularLocation>
    <subcellularLocation>
        <location evidence="1">Cell membrane</location>
        <topology evidence="1">Multi-pass membrane protein</topology>
    </subcellularLocation>
</comment>
<keyword evidence="8" id="KW-0997">Cell inner membrane</keyword>
<keyword evidence="4" id="KW-1003">Cell membrane</keyword>
<dbReference type="InterPro" id="IPR050189">
    <property type="entry name" value="MFS_Efflux_Transporters"/>
</dbReference>
<dbReference type="Gene3D" id="1.20.1720.10">
    <property type="entry name" value="Multidrug resistance protein D"/>
    <property type="match status" value="1"/>
</dbReference>
<comment type="caution">
    <text evidence="10">The sequence shown here is derived from an EMBL/GenBank/DDBJ whole genome shotgun (WGS) entry which is preliminary data.</text>
</comment>
<keyword evidence="11" id="KW-1185">Reference proteome</keyword>
<dbReference type="OrthoDB" id="9800416at2"/>
<evidence type="ECO:0000256" key="8">
    <source>
        <dbReference type="RuleBase" id="RU365088"/>
    </source>
</evidence>
<evidence type="ECO:0000313" key="10">
    <source>
        <dbReference type="EMBL" id="ROP84236.1"/>
    </source>
</evidence>
<dbReference type="PANTHER" id="PTHR43124">
    <property type="entry name" value="PURINE EFFLUX PUMP PBUE"/>
    <property type="match status" value="1"/>
</dbReference>
<dbReference type="InterPro" id="IPR004812">
    <property type="entry name" value="Efflux_drug-R_Bcr/CmlA"/>
</dbReference>
<protein>
    <recommendedName>
        <fullName evidence="8">Bcr/CflA family efflux transporter</fullName>
    </recommendedName>
</protein>
<dbReference type="InterPro" id="IPR020846">
    <property type="entry name" value="MFS_dom"/>
</dbReference>
<feature type="transmembrane region" description="Helical" evidence="8">
    <location>
        <begin position="93"/>
        <end position="112"/>
    </location>
</feature>
<evidence type="ECO:0000259" key="9">
    <source>
        <dbReference type="PROSITE" id="PS50850"/>
    </source>
</evidence>
<feature type="transmembrane region" description="Helical" evidence="8">
    <location>
        <begin position="231"/>
        <end position="255"/>
    </location>
</feature>
<proteinExistence type="inferred from homology"/>
<dbReference type="InterPro" id="IPR036259">
    <property type="entry name" value="MFS_trans_sf"/>
</dbReference>
<dbReference type="PROSITE" id="PS00216">
    <property type="entry name" value="SUGAR_TRANSPORT_1"/>
    <property type="match status" value="1"/>
</dbReference>
<evidence type="ECO:0000256" key="2">
    <source>
        <dbReference type="ARBA" id="ARBA00006236"/>
    </source>
</evidence>
<dbReference type="PROSITE" id="PS50850">
    <property type="entry name" value="MFS"/>
    <property type="match status" value="1"/>
</dbReference>
<gene>
    <name evidence="10" type="ORF">EDC65_3584</name>
</gene>
<dbReference type="CDD" id="cd17320">
    <property type="entry name" value="MFS_MdfA_MDR_like"/>
    <property type="match status" value="1"/>
</dbReference>
<feature type="transmembrane region" description="Helical" evidence="8">
    <location>
        <begin position="27"/>
        <end position="49"/>
    </location>
</feature>
<sequence>MTDTTPDRIPLAAAAPVATARLPTPGLLAVLGGLAALAALSTNIILPSFPGIAATLGVATPRLGVTLSAFFFVFALGQLVVGPLSDRMGRRNVVLGGMVVFLAGSLLCAVADDLGTLVAGRVVQALGVCTASVLSRAIARDLFEGEALARVLSLTMVAMAAAPGFSPLLGSALDQWLGWRAAFVLVGLAGIVAGLLYATQVGETHPPARRRPIAVPAILRGYFGLAGDRRFVLPALAVGLVSGGLYGMFAASPAILMQGYGLTATQLGLFFAASVFMVFGAGLAAPRVARRLGLCRAAALGVAIALLGGSLLAALGAAGPVAMPAYVLAIAIFLFGMGLANPLSTAMALQPFGSQAGLASALLGFLQMAGAGLGATLATGLAADPLIGLGIVLAGFTAIALPLFLGLPGYRPPPG</sequence>
<dbReference type="InterPro" id="IPR005829">
    <property type="entry name" value="Sugar_transporter_CS"/>
</dbReference>
<evidence type="ECO:0000256" key="3">
    <source>
        <dbReference type="ARBA" id="ARBA00022448"/>
    </source>
</evidence>
<dbReference type="SUPFAM" id="SSF103473">
    <property type="entry name" value="MFS general substrate transporter"/>
    <property type="match status" value="1"/>
</dbReference>
<evidence type="ECO:0000313" key="11">
    <source>
        <dbReference type="Proteomes" id="UP000278222"/>
    </source>
</evidence>
<feature type="transmembrane region" description="Helical" evidence="8">
    <location>
        <begin position="118"/>
        <end position="139"/>
    </location>
</feature>
<dbReference type="GO" id="GO:0042910">
    <property type="term" value="F:xenobiotic transmembrane transporter activity"/>
    <property type="evidence" value="ECO:0007669"/>
    <property type="project" value="InterPro"/>
</dbReference>
<dbReference type="EMBL" id="RJKX01000015">
    <property type="protein sequence ID" value="ROP84236.1"/>
    <property type="molecule type" value="Genomic_DNA"/>
</dbReference>
<evidence type="ECO:0000256" key="5">
    <source>
        <dbReference type="ARBA" id="ARBA00022692"/>
    </source>
</evidence>
<feature type="transmembrane region" description="Helical" evidence="8">
    <location>
        <begin position="267"/>
        <end position="285"/>
    </location>
</feature>
<feature type="domain" description="Major facilitator superfamily (MFS) profile" evidence="9">
    <location>
        <begin position="27"/>
        <end position="412"/>
    </location>
</feature>
<feature type="transmembrane region" description="Helical" evidence="8">
    <location>
        <begin position="356"/>
        <end position="380"/>
    </location>
</feature>
<keyword evidence="5 8" id="KW-0812">Transmembrane</keyword>
<evidence type="ECO:0000256" key="4">
    <source>
        <dbReference type="ARBA" id="ARBA00022475"/>
    </source>
</evidence>
<keyword evidence="3 8" id="KW-0813">Transport</keyword>
<feature type="transmembrane region" description="Helical" evidence="8">
    <location>
        <begin position="325"/>
        <end position="344"/>
    </location>
</feature>
<feature type="transmembrane region" description="Helical" evidence="8">
    <location>
        <begin position="179"/>
        <end position="199"/>
    </location>
</feature>
<dbReference type="Proteomes" id="UP000278222">
    <property type="component" value="Unassembled WGS sequence"/>
</dbReference>
<accession>A0A3N1L1B9</accession>
<feature type="transmembrane region" description="Helical" evidence="8">
    <location>
        <begin position="151"/>
        <end position="173"/>
    </location>
</feature>
<feature type="transmembrane region" description="Helical" evidence="8">
    <location>
        <begin position="61"/>
        <end position="81"/>
    </location>
</feature>
<dbReference type="Pfam" id="PF07690">
    <property type="entry name" value="MFS_1"/>
    <property type="match status" value="1"/>
</dbReference>
<dbReference type="NCBIfam" id="TIGR00710">
    <property type="entry name" value="efflux_Bcr_CflA"/>
    <property type="match status" value="1"/>
</dbReference>
<dbReference type="GO" id="GO:0005886">
    <property type="term" value="C:plasma membrane"/>
    <property type="evidence" value="ECO:0007669"/>
    <property type="project" value="UniProtKB-SubCell"/>
</dbReference>
<dbReference type="RefSeq" id="WP_123691999.1">
    <property type="nucleotide sequence ID" value="NZ_AP019700.1"/>
</dbReference>
<dbReference type="PANTHER" id="PTHR43124:SF3">
    <property type="entry name" value="CHLORAMPHENICOL EFFLUX PUMP RV0191"/>
    <property type="match status" value="1"/>
</dbReference>
<evidence type="ECO:0000256" key="7">
    <source>
        <dbReference type="ARBA" id="ARBA00023136"/>
    </source>
</evidence>
<dbReference type="AlphaFoldDB" id="A0A3N1L1B9"/>
<name>A0A3N1L1B9_9PROT</name>
<evidence type="ECO:0000256" key="1">
    <source>
        <dbReference type="ARBA" id="ARBA00004651"/>
    </source>
</evidence>
<dbReference type="GO" id="GO:1990961">
    <property type="term" value="P:xenobiotic detoxification by transmembrane export across the plasma membrane"/>
    <property type="evidence" value="ECO:0007669"/>
    <property type="project" value="InterPro"/>
</dbReference>
<reference evidence="10 11" key="1">
    <citation type="submission" date="2018-11" db="EMBL/GenBank/DDBJ databases">
        <title>Genomic Encyclopedia of Type Strains, Phase IV (KMG-IV): sequencing the most valuable type-strain genomes for metagenomic binning, comparative biology and taxonomic classification.</title>
        <authorList>
            <person name="Goeker M."/>
        </authorList>
    </citation>
    <scope>NUCLEOTIDE SEQUENCE [LARGE SCALE GENOMIC DNA]</scope>
    <source>
        <strain evidence="10 11">DSM 5900</strain>
    </source>
</reference>
<comment type="similarity">
    <text evidence="2 8">Belongs to the major facilitator superfamily. Bcr/CmlA family.</text>
</comment>
<dbReference type="InterPro" id="IPR011701">
    <property type="entry name" value="MFS"/>
</dbReference>
<feature type="transmembrane region" description="Helical" evidence="8">
    <location>
        <begin position="386"/>
        <end position="407"/>
    </location>
</feature>
<keyword evidence="6 8" id="KW-1133">Transmembrane helix</keyword>
<keyword evidence="7 8" id="KW-0472">Membrane</keyword>